<comment type="caution">
    <text evidence="13">The sequence shown here is derived from an EMBL/GenBank/DDBJ whole genome shotgun (WGS) entry which is preliminary data.</text>
</comment>
<dbReference type="Pfam" id="PF00005">
    <property type="entry name" value="ABC_tran"/>
    <property type="match status" value="2"/>
</dbReference>
<dbReference type="PROSITE" id="PS50929">
    <property type="entry name" value="ABC_TM1F"/>
    <property type="match status" value="2"/>
</dbReference>
<feature type="transmembrane region" description="Helical" evidence="10">
    <location>
        <begin position="133"/>
        <end position="155"/>
    </location>
</feature>
<dbReference type="GO" id="GO:0016887">
    <property type="term" value="F:ATP hydrolysis activity"/>
    <property type="evidence" value="ECO:0007669"/>
    <property type="project" value="InterPro"/>
</dbReference>
<dbReference type="Pfam" id="PF24357">
    <property type="entry name" value="TMD0_ABC"/>
    <property type="match status" value="1"/>
</dbReference>
<proteinExistence type="predicted"/>
<keyword evidence="6" id="KW-0067">ATP-binding</keyword>
<dbReference type="InterPro" id="IPR056227">
    <property type="entry name" value="TMD0_ABC"/>
</dbReference>
<dbReference type="GO" id="GO:0005524">
    <property type="term" value="F:ATP binding"/>
    <property type="evidence" value="ECO:0007669"/>
    <property type="project" value="UniProtKB-KW"/>
</dbReference>
<evidence type="ECO:0000256" key="3">
    <source>
        <dbReference type="ARBA" id="ARBA00022475"/>
    </source>
</evidence>
<feature type="transmembrane region" description="Helical" evidence="10">
    <location>
        <begin position="201"/>
        <end position="218"/>
    </location>
</feature>
<feature type="domain" description="ABC transporter" evidence="11">
    <location>
        <begin position="606"/>
        <end position="831"/>
    </location>
</feature>
<feature type="transmembrane region" description="Helical" evidence="10">
    <location>
        <begin position="69"/>
        <end position="94"/>
    </location>
</feature>
<reference evidence="13 14" key="1">
    <citation type="submission" date="2018-01" db="EMBL/GenBank/DDBJ databases">
        <title>Harnessing the power of phylogenomics to disentangle the directionality and signatures of interkingdom host jumping in the parasitic fungal genus Tolypocladium.</title>
        <authorList>
            <person name="Quandt C.A."/>
            <person name="Patterson W."/>
            <person name="Spatafora J.W."/>
        </authorList>
    </citation>
    <scope>NUCLEOTIDE SEQUENCE [LARGE SCALE GENOMIC DNA]</scope>
    <source>
        <strain evidence="13 14">NRBC 100945</strain>
    </source>
</reference>
<keyword evidence="2" id="KW-0813">Transport</keyword>
<keyword evidence="7 10" id="KW-1133">Transmembrane helix</keyword>
<dbReference type="PANTHER" id="PTHR24223:SF404">
    <property type="entry name" value="ABC MULTIDRUG TRANSPORTER (EUROFUNG)-RELATED"/>
    <property type="match status" value="1"/>
</dbReference>
<dbReference type="InterPro" id="IPR017871">
    <property type="entry name" value="ABC_transporter-like_CS"/>
</dbReference>
<organism evidence="13 14">
    <name type="scientific">Tolypocladium paradoxum</name>
    <dbReference type="NCBI Taxonomy" id="94208"/>
    <lineage>
        <taxon>Eukaryota</taxon>
        <taxon>Fungi</taxon>
        <taxon>Dikarya</taxon>
        <taxon>Ascomycota</taxon>
        <taxon>Pezizomycotina</taxon>
        <taxon>Sordariomycetes</taxon>
        <taxon>Hypocreomycetidae</taxon>
        <taxon>Hypocreales</taxon>
        <taxon>Ophiocordycipitaceae</taxon>
        <taxon>Tolypocladium</taxon>
    </lineage>
</organism>
<dbReference type="InterPro" id="IPR044746">
    <property type="entry name" value="ABCC_6TM_D1"/>
</dbReference>
<feature type="transmembrane region" description="Helical" evidence="10">
    <location>
        <begin position="36"/>
        <end position="57"/>
    </location>
</feature>
<evidence type="ECO:0008006" key="15">
    <source>
        <dbReference type="Google" id="ProtNLM"/>
    </source>
</evidence>
<evidence type="ECO:0000256" key="4">
    <source>
        <dbReference type="ARBA" id="ARBA00022692"/>
    </source>
</evidence>
<evidence type="ECO:0000256" key="6">
    <source>
        <dbReference type="ARBA" id="ARBA00022840"/>
    </source>
</evidence>
<dbReference type="Gene3D" id="1.20.1560.10">
    <property type="entry name" value="ABC transporter type 1, transmembrane domain"/>
    <property type="match status" value="2"/>
</dbReference>
<feature type="transmembrane region" description="Helical" evidence="10">
    <location>
        <begin position="310"/>
        <end position="329"/>
    </location>
</feature>
<evidence type="ECO:0000313" key="14">
    <source>
        <dbReference type="Proteomes" id="UP000237481"/>
    </source>
</evidence>
<feature type="region of interest" description="Disordered" evidence="9">
    <location>
        <begin position="831"/>
        <end position="875"/>
    </location>
</feature>
<dbReference type="InterPro" id="IPR003439">
    <property type="entry name" value="ABC_transporter-like_ATP-bd"/>
</dbReference>
<dbReference type="PROSITE" id="PS50893">
    <property type="entry name" value="ABC_TRANSPORTER_2"/>
    <property type="match status" value="2"/>
</dbReference>
<dbReference type="InterPro" id="IPR044726">
    <property type="entry name" value="ABCC_6TM_D2"/>
</dbReference>
<name>A0A2S4L2E7_9HYPO</name>
<evidence type="ECO:0000256" key="8">
    <source>
        <dbReference type="ARBA" id="ARBA00023136"/>
    </source>
</evidence>
<dbReference type="OrthoDB" id="6500128at2759"/>
<feature type="transmembrane region" description="Helical" evidence="10">
    <location>
        <begin position="936"/>
        <end position="957"/>
    </location>
</feature>
<feature type="transmembrane region" description="Helical" evidence="10">
    <location>
        <begin position="978"/>
        <end position="1004"/>
    </location>
</feature>
<feature type="transmembrane region" description="Helical" evidence="10">
    <location>
        <begin position="1010"/>
        <end position="1030"/>
    </location>
</feature>
<feature type="domain" description="ABC transmembrane type-1" evidence="12">
    <location>
        <begin position="955"/>
        <end position="1152"/>
    </location>
</feature>
<keyword evidence="14" id="KW-1185">Reference proteome</keyword>
<evidence type="ECO:0000313" key="13">
    <source>
        <dbReference type="EMBL" id="POR36613.1"/>
    </source>
</evidence>
<dbReference type="CDD" id="cd18580">
    <property type="entry name" value="ABC_6TM_ABCC_D2"/>
    <property type="match status" value="1"/>
</dbReference>
<evidence type="ECO:0000256" key="7">
    <source>
        <dbReference type="ARBA" id="ARBA00022989"/>
    </source>
</evidence>
<dbReference type="PROSITE" id="PS00211">
    <property type="entry name" value="ABC_TRANSPORTER_1"/>
    <property type="match status" value="1"/>
</dbReference>
<dbReference type="FunFam" id="1.20.1560.10:FF:000055">
    <property type="entry name" value="ABC multidrug transporter (Eurofung)"/>
    <property type="match status" value="1"/>
</dbReference>
<comment type="subcellular location">
    <subcellularLocation>
        <location evidence="1">Cell membrane</location>
        <topology evidence="1">Multi-pass membrane protein</topology>
    </subcellularLocation>
</comment>
<dbReference type="InterPro" id="IPR003593">
    <property type="entry name" value="AAA+_ATPase"/>
</dbReference>
<gene>
    <name evidence="13" type="ORF">TPAR_03195</name>
</gene>
<dbReference type="InterPro" id="IPR027417">
    <property type="entry name" value="P-loop_NTPase"/>
</dbReference>
<dbReference type="Pfam" id="PF00664">
    <property type="entry name" value="ABC_membrane"/>
    <property type="match status" value="2"/>
</dbReference>
<dbReference type="Proteomes" id="UP000237481">
    <property type="component" value="Unassembled WGS sequence"/>
</dbReference>
<evidence type="ECO:0000256" key="9">
    <source>
        <dbReference type="SAM" id="MobiDB-lite"/>
    </source>
</evidence>
<evidence type="ECO:0000256" key="10">
    <source>
        <dbReference type="SAM" id="Phobius"/>
    </source>
</evidence>
<feature type="domain" description="ABC transmembrane type-1" evidence="12">
    <location>
        <begin position="276"/>
        <end position="553"/>
    </location>
</feature>
<dbReference type="SUPFAM" id="SSF52540">
    <property type="entry name" value="P-loop containing nucleoside triphosphate hydrolases"/>
    <property type="match status" value="2"/>
</dbReference>
<dbReference type="GO" id="GO:0140359">
    <property type="term" value="F:ABC-type transporter activity"/>
    <property type="evidence" value="ECO:0007669"/>
    <property type="project" value="InterPro"/>
</dbReference>
<feature type="transmembrane region" description="Helical" evidence="10">
    <location>
        <begin position="100"/>
        <end position="121"/>
    </location>
</feature>
<sequence>MDAAASCPSGADNQLGPRVDTSCRSFDFTLLFEDGFFVALPAALFLLLLPWRVYLLLKTPVKVDSYKLATWKLGLLALLFVFHLVYLVLLLQIPSLNTSLSLPSGVLAIVAVLAAGVLSFLEDQRSLRPSDILVLYFSASTILSLPRLRSLWLMLSTVAPKATWTTVFVITMTVVVVESIRKTRFLRPLYEGYTTEQTTGFWSRGLFIWVIPFFGVGYRKTLGLDDIPRADSGLEENSAWTKLDATWRNVAGRHRLLRATASANLWPILSAIVPRLAVSCFSFCQPFLIEAAVSNLQAGPDEYRSQYGQALVGAFILVYTGIAVSRALYQRQTNRMLAKIRSGLVSKIYRDTTALRLTDVKDAAAITMMGTNVDRIIESVSQVHELWASVPEIGVATWLLARQISVASILPLIICLVSVVGASRIAAHFGPAQMAWIQRVQERVAVTAKMLSDMKAVKMLGLTDTLFNVTWKLRKDELRASERFRKLLTWQILIGNAPVLFAPFAAFVTYAVIANVKKDETLLTAQAFASISLITLATGPLLRLCEAIPTCMQAVSCFGRIEEYCLTEPVDAPSISRPSSSEDDAQDELEMRHQLRPSLRESLFSFKDAQISWSQGKSENVLRNLTLDITPGFTAIIGPVASGKSTLLAAIIGETILKGGSTTQGLTGVAFCSQTPWITDDTIRRNITGGLDFDEKWYDFTINSCCLQEDLQRLPKGDESDCGSNGASLSGGQRQRVALARAVYSKLPIVILDDVMSGLDSKTTGTLLSRFFSEEGHFRKAGISVIFATHSQRVLPFMDSIVVLDNGRLADFGPYKEVRLRSAALIEQADAEVTPTSDSADETAHVDKPCSPESPQLPTEHAASASSPGQDIKRRRDGSWSVYSYYARSAGTMSVVLWIVFTLIGAIGACSTTIWIEKWTRANEENPNEQLGLYLGIYALLIVLSAAGTAGECWAPIEFFQETDVGSITNRFSQDMDLIDMSLPIHAIQFTTGTATCAVQLIIICVVGKYFAAAVPALIGSLFIVQRYYLRTSRQVRLMDIEAKAPIYKLFIETIQGVSTIRAFGWGSAFHQRHAEALNRSQRPFYMLFCIQQWLALVLDLTVGGLAVVIIASTTAATNTITAGSLGVALVLVLQFSSMLAQSTQAWTRMETSIGAVARVQQYVRDTPSESPGIASIPPEWPSRGAIHFQNVEASYGSHSEPVLNNINLSIAPGERVVLCGSSGSGKSSVIMATLMMMEIRQGRITIDDTDICAFGGRAIRPRLNVVPQEPFFMPGTIRFNIDPGNKSPDASIIAAIHKVGLWDKVESDGGLDGDLDGSEWSHGERQLLCLARAMLVPSKILILDEATSSVDEKTEAMMQGIIDSEFKGWTVISVLHRFNHVHRYDRVVVMLNGELVESGTPKTLLETDSAFRKLYRSQTNGQ</sequence>
<dbReference type="InterPro" id="IPR011527">
    <property type="entry name" value="ABC1_TM_dom"/>
</dbReference>
<evidence type="ECO:0000259" key="11">
    <source>
        <dbReference type="PROSITE" id="PS50893"/>
    </source>
</evidence>
<dbReference type="InterPro" id="IPR050173">
    <property type="entry name" value="ABC_transporter_C-like"/>
</dbReference>
<evidence type="ECO:0000256" key="1">
    <source>
        <dbReference type="ARBA" id="ARBA00004651"/>
    </source>
</evidence>
<keyword evidence="4 10" id="KW-0812">Transmembrane</keyword>
<feature type="region of interest" description="Disordered" evidence="9">
    <location>
        <begin position="572"/>
        <end position="591"/>
    </location>
</feature>
<dbReference type="FunFam" id="3.40.50.300:FF:000630">
    <property type="entry name" value="ATP-binding cassette (ABC) transporter, putative"/>
    <property type="match status" value="1"/>
</dbReference>
<dbReference type="SMART" id="SM00382">
    <property type="entry name" value="AAA"/>
    <property type="match status" value="2"/>
</dbReference>
<dbReference type="EMBL" id="PKSG01000312">
    <property type="protein sequence ID" value="POR36613.1"/>
    <property type="molecule type" value="Genomic_DNA"/>
</dbReference>
<evidence type="ECO:0000256" key="5">
    <source>
        <dbReference type="ARBA" id="ARBA00022741"/>
    </source>
</evidence>
<keyword evidence="3" id="KW-1003">Cell membrane</keyword>
<feature type="transmembrane region" description="Helical" evidence="10">
    <location>
        <begin position="487"/>
        <end position="513"/>
    </location>
</feature>
<keyword evidence="5" id="KW-0547">Nucleotide-binding</keyword>
<feature type="domain" description="ABC transporter" evidence="11">
    <location>
        <begin position="1187"/>
        <end position="1418"/>
    </location>
</feature>
<keyword evidence="8 10" id="KW-0472">Membrane</keyword>
<accession>A0A2S4L2E7</accession>
<feature type="transmembrane region" description="Helical" evidence="10">
    <location>
        <begin position="1123"/>
        <end position="1141"/>
    </location>
</feature>
<protein>
    <recommendedName>
        <fullName evidence="15">ABC transporter</fullName>
    </recommendedName>
</protein>
<dbReference type="FunFam" id="1.20.1560.10:FF:000296">
    <property type="entry name" value="ABC multidrug transporter (Eurofung)"/>
    <property type="match status" value="1"/>
</dbReference>
<dbReference type="CDD" id="cd18579">
    <property type="entry name" value="ABC_6TM_ABCC_D1"/>
    <property type="match status" value="1"/>
</dbReference>
<feature type="transmembrane region" description="Helical" evidence="10">
    <location>
        <begin position="895"/>
        <end position="916"/>
    </location>
</feature>
<dbReference type="GO" id="GO:0005886">
    <property type="term" value="C:plasma membrane"/>
    <property type="evidence" value="ECO:0007669"/>
    <property type="project" value="UniProtKB-SubCell"/>
</dbReference>
<dbReference type="SUPFAM" id="SSF90123">
    <property type="entry name" value="ABC transporter transmembrane region"/>
    <property type="match status" value="2"/>
</dbReference>
<dbReference type="STRING" id="94208.A0A2S4L2E7"/>
<dbReference type="PANTHER" id="PTHR24223">
    <property type="entry name" value="ATP-BINDING CASSETTE SUB-FAMILY C"/>
    <property type="match status" value="1"/>
</dbReference>
<evidence type="ECO:0000259" key="12">
    <source>
        <dbReference type="PROSITE" id="PS50929"/>
    </source>
</evidence>
<dbReference type="Gene3D" id="3.40.50.300">
    <property type="entry name" value="P-loop containing nucleotide triphosphate hydrolases"/>
    <property type="match status" value="2"/>
</dbReference>
<evidence type="ECO:0000256" key="2">
    <source>
        <dbReference type="ARBA" id="ARBA00022448"/>
    </source>
</evidence>
<dbReference type="InterPro" id="IPR036640">
    <property type="entry name" value="ABC1_TM_sf"/>
</dbReference>
<feature type="transmembrane region" description="Helical" evidence="10">
    <location>
        <begin position="161"/>
        <end position="180"/>
    </location>
</feature>
<feature type="transmembrane region" description="Helical" evidence="10">
    <location>
        <begin position="1085"/>
        <end position="1111"/>
    </location>
</feature>